<evidence type="ECO:0000313" key="1">
    <source>
        <dbReference type="EMBL" id="MBB3862225.1"/>
    </source>
</evidence>
<name>A0A7W5ZY91_9SPHN</name>
<gene>
    <name evidence="1" type="ORF">GGQ88_003523</name>
</gene>
<protein>
    <submittedName>
        <fullName evidence="1">Uncharacterized protein</fullName>
    </submittedName>
</protein>
<dbReference type="RefSeq" id="WP_183614730.1">
    <property type="nucleotide sequence ID" value="NZ_JACICY010000011.1"/>
</dbReference>
<dbReference type="AlphaFoldDB" id="A0A7W5ZY91"/>
<dbReference type="EMBL" id="JACICY010000011">
    <property type="protein sequence ID" value="MBB3862225.1"/>
    <property type="molecule type" value="Genomic_DNA"/>
</dbReference>
<sequence length="223" mass="24772">MNVQPVERDRTACNWQIAMQHFLQAEAEYQRVAPLGDVAAQDDACNAYSDARWDLIRMGAPDLPALRWKLDYILEGSNGSLDPYGLDHLTQIKRDIAALMSHAPDSSIKEAWGRRLTALRIYNTLTPLERGGMDDERSPAAQACWDEIDAADEIIRAATATTIEGARIQLHAAMLGMIDFEKGEVALITGDMEGLAERDEDFEYPMRLAFSALRSLSAMEKAA</sequence>
<organism evidence="1 2">
    <name type="scientific">Novosphingobium hassiacum</name>
    <dbReference type="NCBI Taxonomy" id="173676"/>
    <lineage>
        <taxon>Bacteria</taxon>
        <taxon>Pseudomonadati</taxon>
        <taxon>Pseudomonadota</taxon>
        <taxon>Alphaproteobacteria</taxon>
        <taxon>Sphingomonadales</taxon>
        <taxon>Sphingomonadaceae</taxon>
        <taxon>Novosphingobium</taxon>
    </lineage>
</organism>
<comment type="caution">
    <text evidence="1">The sequence shown here is derived from an EMBL/GenBank/DDBJ whole genome shotgun (WGS) entry which is preliminary data.</text>
</comment>
<dbReference type="Proteomes" id="UP000562395">
    <property type="component" value="Unassembled WGS sequence"/>
</dbReference>
<keyword evidence="2" id="KW-1185">Reference proteome</keyword>
<evidence type="ECO:0000313" key="2">
    <source>
        <dbReference type="Proteomes" id="UP000562395"/>
    </source>
</evidence>
<accession>A0A7W5ZY91</accession>
<reference evidence="1 2" key="1">
    <citation type="submission" date="2020-08" db="EMBL/GenBank/DDBJ databases">
        <title>Genomic Encyclopedia of Type Strains, Phase IV (KMG-IV): sequencing the most valuable type-strain genomes for metagenomic binning, comparative biology and taxonomic classification.</title>
        <authorList>
            <person name="Goeker M."/>
        </authorList>
    </citation>
    <scope>NUCLEOTIDE SEQUENCE [LARGE SCALE GENOMIC DNA]</scope>
    <source>
        <strain evidence="1 2">DSM 14552</strain>
    </source>
</reference>
<proteinExistence type="predicted"/>